<keyword evidence="1" id="KW-0732">Signal</keyword>
<evidence type="ECO:0000313" key="4">
    <source>
        <dbReference type="Proteomes" id="UP000002051"/>
    </source>
</evidence>
<name>G7J5H0_MEDTR</name>
<feature type="signal peptide" evidence="1">
    <location>
        <begin position="1"/>
        <end position="25"/>
    </location>
</feature>
<proteinExistence type="predicted"/>
<dbReference type="Proteomes" id="UP000002051">
    <property type="component" value="Chromosome 3"/>
</dbReference>
<dbReference type="PaxDb" id="3880-AES71526"/>
<gene>
    <name evidence="2" type="ordered locus">MTR_3g077920</name>
</gene>
<dbReference type="HOGENOM" id="CLU_2416602_0_0_1"/>
<reference evidence="2 4" key="1">
    <citation type="journal article" date="2011" name="Nature">
        <title>The Medicago genome provides insight into the evolution of rhizobial symbioses.</title>
        <authorList>
            <person name="Young N.D."/>
            <person name="Debelle F."/>
            <person name="Oldroyd G.E."/>
            <person name="Geurts R."/>
            <person name="Cannon S.B."/>
            <person name="Udvardi M.K."/>
            <person name="Benedito V.A."/>
            <person name="Mayer K.F."/>
            <person name="Gouzy J."/>
            <person name="Schoof H."/>
            <person name="Van de Peer Y."/>
            <person name="Proost S."/>
            <person name="Cook D.R."/>
            <person name="Meyers B.C."/>
            <person name="Spannagl M."/>
            <person name="Cheung F."/>
            <person name="De Mita S."/>
            <person name="Krishnakumar V."/>
            <person name="Gundlach H."/>
            <person name="Zhou S."/>
            <person name="Mudge J."/>
            <person name="Bharti A.K."/>
            <person name="Murray J.D."/>
            <person name="Naoumkina M.A."/>
            <person name="Rosen B."/>
            <person name="Silverstein K.A."/>
            <person name="Tang H."/>
            <person name="Rombauts S."/>
            <person name="Zhao P.X."/>
            <person name="Zhou P."/>
            <person name="Barbe V."/>
            <person name="Bardou P."/>
            <person name="Bechner M."/>
            <person name="Bellec A."/>
            <person name="Berger A."/>
            <person name="Berges H."/>
            <person name="Bidwell S."/>
            <person name="Bisseling T."/>
            <person name="Choisne N."/>
            <person name="Couloux A."/>
            <person name="Denny R."/>
            <person name="Deshpande S."/>
            <person name="Dai X."/>
            <person name="Doyle J.J."/>
            <person name="Dudez A.M."/>
            <person name="Farmer A.D."/>
            <person name="Fouteau S."/>
            <person name="Franken C."/>
            <person name="Gibelin C."/>
            <person name="Gish J."/>
            <person name="Goldstein S."/>
            <person name="Gonzalez A.J."/>
            <person name="Green P.J."/>
            <person name="Hallab A."/>
            <person name="Hartog M."/>
            <person name="Hua A."/>
            <person name="Humphray S.J."/>
            <person name="Jeong D.H."/>
            <person name="Jing Y."/>
            <person name="Jocker A."/>
            <person name="Kenton S.M."/>
            <person name="Kim D.J."/>
            <person name="Klee K."/>
            <person name="Lai H."/>
            <person name="Lang C."/>
            <person name="Lin S."/>
            <person name="Macmil S.L."/>
            <person name="Magdelenat G."/>
            <person name="Matthews L."/>
            <person name="McCorrison J."/>
            <person name="Monaghan E.L."/>
            <person name="Mun J.H."/>
            <person name="Najar F.Z."/>
            <person name="Nicholson C."/>
            <person name="Noirot C."/>
            <person name="O'Bleness M."/>
            <person name="Paule C.R."/>
            <person name="Poulain J."/>
            <person name="Prion F."/>
            <person name="Qin B."/>
            <person name="Qu C."/>
            <person name="Retzel E.F."/>
            <person name="Riddle C."/>
            <person name="Sallet E."/>
            <person name="Samain S."/>
            <person name="Samson N."/>
            <person name="Sanders I."/>
            <person name="Saurat O."/>
            <person name="Scarpelli C."/>
            <person name="Schiex T."/>
            <person name="Segurens B."/>
            <person name="Severin A.J."/>
            <person name="Sherrier D.J."/>
            <person name="Shi R."/>
            <person name="Sims S."/>
            <person name="Singer S.R."/>
            <person name="Sinharoy S."/>
            <person name="Sterck L."/>
            <person name="Viollet A."/>
            <person name="Wang B.B."/>
            <person name="Wang K."/>
            <person name="Wang M."/>
            <person name="Wang X."/>
            <person name="Warfsmann J."/>
            <person name="Weissenbach J."/>
            <person name="White D.D."/>
            <person name="White J.D."/>
            <person name="Wiley G.B."/>
            <person name="Wincker P."/>
            <person name="Xing Y."/>
            <person name="Yang L."/>
            <person name="Yao Z."/>
            <person name="Ying F."/>
            <person name="Zhai J."/>
            <person name="Zhou L."/>
            <person name="Zuber A."/>
            <person name="Denarie J."/>
            <person name="Dixon R.A."/>
            <person name="May G.D."/>
            <person name="Schwartz D.C."/>
            <person name="Rogers J."/>
            <person name="Quetier F."/>
            <person name="Town C.D."/>
            <person name="Roe B.A."/>
        </authorList>
    </citation>
    <scope>NUCLEOTIDE SEQUENCE [LARGE SCALE GENOMIC DNA]</scope>
    <source>
        <strain evidence="2">A17</strain>
        <strain evidence="3 4">cv. Jemalong A17</strain>
    </source>
</reference>
<reference evidence="2 4" key="2">
    <citation type="journal article" date="2014" name="BMC Genomics">
        <title>An improved genome release (version Mt4.0) for the model legume Medicago truncatula.</title>
        <authorList>
            <person name="Tang H."/>
            <person name="Krishnakumar V."/>
            <person name="Bidwell S."/>
            <person name="Rosen B."/>
            <person name="Chan A."/>
            <person name="Zhou S."/>
            <person name="Gentzbittel L."/>
            <person name="Childs K.L."/>
            <person name="Yandell M."/>
            <person name="Gundlach H."/>
            <person name="Mayer K.F."/>
            <person name="Schwartz D.C."/>
            <person name="Town C.D."/>
        </authorList>
    </citation>
    <scope>GENOME REANNOTATION</scope>
    <source>
        <strain evidence="3 4">cv. Jemalong A17</strain>
    </source>
</reference>
<dbReference type="EMBL" id="CM001219">
    <property type="protein sequence ID" value="AES71526.2"/>
    <property type="molecule type" value="Genomic_DNA"/>
</dbReference>
<evidence type="ECO:0000313" key="3">
    <source>
        <dbReference type="EnsemblPlants" id="AES71526"/>
    </source>
</evidence>
<keyword evidence="4" id="KW-1185">Reference proteome</keyword>
<evidence type="ECO:0008006" key="5">
    <source>
        <dbReference type="Google" id="ProtNLM"/>
    </source>
</evidence>
<protein>
    <recommendedName>
        <fullName evidence="5">Transmembrane protein</fullName>
    </recommendedName>
</protein>
<dbReference type="EnsemblPlants" id="AES71526">
    <property type="protein sequence ID" value="AES71526"/>
    <property type="gene ID" value="MTR_3g077920"/>
</dbReference>
<organism evidence="2 4">
    <name type="scientific">Medicago truncatula</name>
    <name type="common">Barrel medic</name>
    <name type="synonym">Medicago tribuloides</name>
    <dbReference type="NCBI Taxonomy" id="3880"/>
    <lineage>
        <taxon>Eukaryota</taxon>
        <taxon>Viridiplantae</taxon>
        <taxon>Streptophyta</taxon>
        <taxon>Embryophyta</taxon>
        <taxon>Tracheophyta</taxon>
        <taxon>Spermatophyta</taxon>
        <taxon>Magnoliopsida</taxon>
        <taxon>eudicotyledons</taxon>
        <taxon>Gunneridae</taxon>
        <taxon>Pentapetalae</taxon>
        <taxon>rosids</taxon>
        <taxon>fabids</taxon>
        <taxon>Fabales</taxon>
        <taxon>Fabaceae</taxon>
        <taxon>Papilionoideae</taxon>
        <taxon>50 kb inversion clade</taxon>
        <taxon>NPAAA clade</taxon>
        <taxon>Hologalegina</taxon>
        <taxon>IRL clade</taxon>
        <taxon>Trifolieae</taxon>
        <taxon>Medicago</taxon>
    </lineage>
</organism>
<evidence type="ECO:0000256" key="1">
    <source>
        <dbReference type="SAM" id="SignalP"/>
    </source>
</evidence>
<reference evidence="3" key="3">
    <citation type="submission" date="2015-04" db="UniProtKB">
        <authorList>
            <consortium name="EnsemblPlants"/>
        </authorList>
    </citation>
    <scope>IDENTIFICATION</scope>
    <source>
        <strain evidence="3">cv. Jemalong A17</strain>
    </source>
</reference>
<accession>A0A0C3VJH9</accession>
<evidence type="ECO:0000313" key="2">
    <source>
        <dbReference type="EMBL" id="AES71526.2"/>
    </source>
</evidence>
<sequence>MMIFQYGNFLIMVSLLSIAYHAMIPEEPNLIEGPNFNLVRKWIGPSRIYTFLWKLSHEKFLTNAERKHRCTYVRYLCLSKMLSSTGNHHACA</sequence>
<feature type="chain" id="PRO_5014572693" description="Transmembrane protein" evidence="1">
    <location>
        <begin position="26"/>
        <end position="92"/>
    </location>
</feature>
<dbReference type="AlphaFoldDB" id="G7J5H0"/>
<accession>G7J5H0</accession>